<dbReference type="InterPro" id="IPR036322">
    <property type="entry name" value="WD40_repeat_dom_sf"/>
</dbReference>
<protein>
    <submittedName>
        <fullName evidence="10">WD40-repeat-containing domain protein</fullName>
    </submittedName>
</protein>
<dbReference type="PANTHER" id="PTHR22846">
    <property type="entry name" value="WD40 REPEAT PROTEIN"/>
    <property type="match status" value="1"/>
</dbReference>
<dbReference type="PROSITE" id="PS50082">
    <property type="entry name" value="WD_REPEATS_2"/>
    <property type="match status" value="5"/>
</dbReference>
<dbReference type="Gene3D" id="2.130.10.10">
    <property type="entry name" value="YVTN repeat-like/Quinoprotein amine dehydrogenase"/>
    <property type="match status" value="1"/>
</dbReference>
<dbReference type="PROSITE" id="PS50896">
    <property type="entry name" value="LISH"/>
    <property type="match status" value="1"/>
</dbReference>
<feature type="repeat" description="WD" evidence="7">
    <location>
        <begin position="694"/>
        <end position="736"/>
    </location>
</feature>
<feature type="compositionally biased region" description="Low complexity" evidence="8">
    <location>
        <begin position="242"/>
        <end position="283"/>
    </location>
</feature>
<dbReference type="PRINTS" id="PR00320">
    <property type="entry name" value="GPROTEINBRPT"/>
</dbReference>
<keyword evidence="5" id="KW-0156">Chromatin regulator</keyword>
<feature type="compositionally biased region" description="Basic and acidic residues" evidence="8">
    <location>
        <begin position="333"/>
        <end position="345"/>
    </location>
</feature>
<reference evidence="10 11" key="1">
    <citation type="submission" date="2016-07" db="EMBL/GenBank/DDBJ databases">
        <title>Pervasive Adenine N6-methylation of Active Genes in Fungi.</title>
        <authorList>
            <consortium name="DOE Joint Genome Institute"/>
            <person name="Mondo S.J."/>
            <person name="Dannebaum R.O."/>
            <person name="Kuo R.C."/>
            <person name="Labutti K."/>
            <person name="Haridas S."/>
            <person name="Kuo A."/>
            <person name="Salamov A."/>
            <person name="Ahrendt S.R."/>
            <person name="Lipzen A."/>
            <person name="Sullivan W."/>
            <person name="Andreopoulos W.B."/>
            <person name="Clum A."/>
            <person name="Lindquist E."/>
            <person name="Daum C."/>
            <person name="Ramamoorthy G.K."/>
            <person name="Gryganskyi A."/>
            <person name="Culley D."/>
            <person name="Magnuson J.K."/>
            <person name="James T.Y."/>
            <person name="O'Malley M.A."/>
            <person name="Stajich J.E."/>
            <person name="Spatafora J.W."/>
            <person name="Visel A."/>
            <person name="Grigoriev I.V."/>
        </authorList>
    </citation>
    <scope>NUCLEOTIDE SEQUENCE [LARGE SCALE GENOMIC DNA]</scope>
    <source>
        <strain evidence="10 11">62-1032</strain>
    </source>
</reference>
<evidence type="ECO:0000256" key="6">
    <source>
        <dbReference type="ARBA" id="ARBA00023242"/>
    </source>
</evidence>
<evidence type="ECO:0000256" key="1">
    <source>
        <dbReference type="ARBA" id="ARBA00004123"/>
    </source>
</evidence>
<dbReference type="OrthoDB" id="10264639at2759"/>
<dbReference type="InterPro" id="IPR001680">
    <property type="entry name" value="WD40_rpt"/>
</dbReference>
<evidence type="ECO:0000256" key="3">
    <source>
        <dbReference type="ARBA" id="ARBA00022574"/>
    </source>
</evidence>
<comment type="subcellular location">
    <subcellularLocation>
        <location evidence="1">Nucleus</location>
    </subcellularLocation>
</comment>
<comment type="caution">
    <text evidence="10">The sequence shown here is derived from an EMBL/GenBank/DDBJ whole genome shotgun (WGS) entry which is preliminary data.</text>
</comment>
<evidence type="ECO:0000256" key="7">
    <source>
        <dbReference type="PROSITE-ProRule" id="PRU00221"/>
    </source>
</evidence>
<dbReference type="CDD" id="cd00200">
    <property type="entry name" value="WD40"/>
    <property type="match status" value="1"/>
</dbReference>
<evidence type="ECO:0000313" key="10">
    <source>
        <dbReference type="EMBL" id="ORY91659.1"/>
    </source>
</evidence>
<evidence type="ECO:0000259" key="9">
    <source>
        <dbReference type="Pfam" id="PF24105"/>
    </source>
</evidence>
<dbReference type="Gene3D" id="1.20.960.30">
    <property type="match status" value="1"/>
</dbReference>
<dbReference type="InterPro" id="IPR045183">
    <property type="entry name" value="Ebi-like"/>
</dbReference>
<feature type="repeat" description="WD" evidence="7">
    <location>
        <begin position="498"/>
        <end position="539"/>
    </location>
</feature>
<organism evidence="10 11">
    <name type="scientific">Leucosporidium creatinivorum</name>
    <dbReference type="NCBI Taxonomy" id="106004"/>
    <lineage>
        <taxon>Eukaryota</taxon>
        <taxon>Fungi</taxon>
        <taxon>Dikarya</taxon>
        <taxon>Basidiomycota</taxon>
        <taxon>Pucciniomycotina</taxon>
        <taxon>Microbotryomycetes</taxon>
        <taxon>Leucosporidiales</taxon>
        <taxon>Leucosporidium</taxon>
    </lineage>
</organism>
<dbReference type="InterPro" id="IPR006594">
    <property type="entry name" value="LisH"/>
</dbReference>
<dbReference type="InterPro" id="IPR015943">
    <property type="entry name" value="WD40/YVTN_repeat-like_dom_sf"/>
</dbReference>
<evidence type="ECO:0000313" key="11">
    <source>
        <dbReference type="Proteomes" id="UP000193467"/>
    </source>
</evidence>
<feature type="compositionally biased region" description="Basic and acidic residues" evidence="8">
    <location>
        <begin position="152"/>
        <end position="204"/>
    </location>
</feature>
<dbReference type="Pfam" id="PF00400">
    <property type="entry name" value="WD40"/>
    <property type="match status" value="4"/>
</dbReference>
<dbReference type="AlphaFoldDB" id="A0A1Y2G2P2"/>
<keyword evidence="11" id="KW-1185">Reference proteome</keyword>
<feature type="repeat" description="WD" evidence="7">
    <location>
        <begin position="457"/>
        <end position="488"/>
    </location>
</feature>
<dbReference type="InterPro" id="IPR055410">
    <property type="entry name" value="Beta-prop_CAF1B_HIR1"/>
</dbReference>
<evidence type="ECO:0000256" key="8">
    <source>
        <dbReference type="SAM" id="MobiDB-lite"/>
    </source>
</evidence>
<keyword evidence="6" id="KW-0539">Nucleus</keyword>
<dbReference type="PROSITE" id="PS50294">
    <property type="entry name" value="WD_REPEATS_REGION"/>
    <property type="match status" value="5"/>
</dbReference>
<feature type="compositionally biased region" description="Low complexity" evidence="8">
    <location>
        <begin position="290"/>
        <end position="317"/>
    </location>
</feature>
<dbReference type="SUPFAM" id="SSF50978">
    <property type="entry name" value="WD40 repeat-like"/>
    <property type="match status" value="1"/>
</dbReference>
<evidence type="ECO:0000256" key="2">
    <source>
        <dbReference type="ARBA" id="ARBA00007306"/>
    </source>
</evidence>
<dbReference type="InterPro" id="IPR019775">
    <property type="entry name" value="WD40_repeat_CS"/>
</dbReference>
<dbReference type="FunCoup" id="A0A1Y2G2P2">
    <property type="interactions" value="155"/>
</dbReference>
<name>A0A1Y2G2P2_9BASI</name>
<dbReference type="GO" id="GO:0006325">
    <property type="term" value="P:chromatin organization"/>
    <property type="evidence" value="ECO:0007669"/>
    <property type="project" value="UniProtKB-KW"/>
</dbReference>
<gene>
    <name evidence="10" type="ORF">BCR35DRAFT_298908</name>
</gene>
<dbReference type="PANTHER" id="PTHR22846:SF2">
    <property type="entry name" value="F-BOX-LIKE_WD REPEAT-CONTAINING PROTEIN EBI"/>
    <property type="match status" value="1"/>
</dbReference>
<feature type="repeat" description="WD" evidence="7">
    <location>
        <begin position="646"/>
        <end position="693"/>
    </location>
</feature>
<sequence length="773" mass="82591">MQSPPESPHPHTMMTSDEVDWLVYSYLQESGYTHTSFSLLHESALAGPSTSSSTQANGRKHQTSGVFGTPVPPGHLVRILQKGLLYLEAEARYRGDPSEPSPRLIGYPIPNALPLPPLPKNQPPPPAPTPPAPAPPPAAEESSAPAPSRGPTSKDKGKGKEKEAPNGKRKGSDREDSGDGKRPRTASGEKKKEKAEKAAAERAAKVNGVADGEAMDVEKESNPPAPTLSAKQAREQAKSGGSNSARSASPAVARSISPSVPRKPKPSSSASNNDSSANSSSTNAPPPPSAASALANVKSLKPLSTSSSAPTSPTSKSNATLAPDASSSNSNKASDRRSSLPEGTKKQQQQAEMAKVKKEEAESLANARRVDETASKTIEVDMSSVLQLGADDGQVARLRGHTMPKVQPCSWNPKVPALLATGGGDSTCRIWDCPKTWKKGKGEGLLVKDNVVCKHSSAQRRADVAAVAWDPSGSLLATGSEDGIARIWTPSGDLHLVLSMHQRTIFSLKWNNLGTMLLTGSLDATVCLWELNSGKVKQQWSTHGDSVLDVDWNDDTTFASASMDKAIHLFSISRISPVHRFKGHRDEVNVVKFSPCGTLLASCSDDHTVRIWSLRNIPGLSLADKVTEADETRKIDEEDQGGVFVLEGHKNDVHSVAWAPRTKGSTEPRLLASASFDSTARLWDVDSGTCLHSFARHTDFVYSIAFSPGLGTYLATGCNDGKMDVWRVKDRKLVLEYEHPGPIYEIAWHPKGSQLAVCGRTEDVACVGFDVEQ</sequence>
<dbReference type="EMBL" id="MCGR01000002">
    <property type="protein sequence ID" value="ORY91659.1"/>
    <property type="molecule type" value="Genomic_DNA"/>
</dbReference>
<dbReference type="GO" id="GO:0003714">
    <property type="term" value="F:transcription corepressor activity"/>
    <property type="evidence" value="ECO:0007669"/>
    <property type="project" value="InterPro"/>
</dbReference>
<dbReference type="GO" id="GO:0006357">
    <property type="term" value="P:regulation of transcription by RNA polymerase II"/>
    <property type="evidence" value="ECO:0007669"/>
    <property type="project" value="TreeGrafter"/>
</dbReference>
<accession>A0A1Y2G2P2</accession>
<dbReference type="Pfam" id="PF08513">
    <property type="entry name" value="LisH"/>
    <property type="match status" value="1"/>
</dbReference>
<dbReference type="SMART" id="SM00320">
    <property type="entry name" value="WD40"/>
    <property type="match status" value="8"/>
</dbReference>
<dbReference type="GO" id="GO:0034967">
    <property type="term" value="C:Set3 complex"/>
    <property type="evidence" value="ECO:0007669"/>
    <property type="project" value="TreeGrafter"/>
</dbReference>
<feature type="compositionally biased region" description="Polar residues" evidence="8">
    <location>
        <begin position="48"/>
        <end position="57"/>
    </location>
</feature>
<dbReference type="InterPro" id="IPR020472">
    <property type="entry name" value="WD40_PAC1"/>
</dbReference>
<keyword evidence="4" id="KW-0677">Repeat</keyword>
<feature type="repeat" description="WD" evidence="7">
    <location>
        <begin position="581"/>
        <end position="616"/>
    </location>
</feature>
<keyword evidence="3 7" id="KW-0853">WD repeat</keyword>
<dbReference type="PROSITE" id="PS00678">
    <property type="entry name" value="WD_REPEATS_1"/>
    <property type="match status" value="2"/>
</dbReference>
<feature type="region of interest" description="Disordered" evidence="8">
    <location>
        <begin position="46"/>
        <end position="70"/>
    </location>
</feature>
<evidence type="ECO:0000256" key="4">
    <source>
        <dbReference type="ARBA" id="ARBA00022737"/>
    </source>
</evidence>
<dbReference type="Pfam" id="PF24105">
    <property type="entry name" value="Beta-prop_CAF1B_HIR1"/>
    <property type="match status" value="1"/>
</dbReference>
<proteinExistence type="inferred from homology"/>
<feature type="compositionally biased region" description="Pro residues" evidence="8">
    <location>
        <begin position="111"/>
        <end position="138"/>
    </location>
</feature>
<dbReference type="InParanoid" id="A0A1Y2G2P2"/>
<feature type="domain" description="CAF1B/HIR1 beta-propeller" evidence="9">
    <location>
        <begin position="581"/>
        <end position="735"/>
    </location>
</feature>
<feature type="region of interest" description="Disordered" evidence="8">
    <location>
        <begin position="94"/>
        <end position="369"/>
    </location>
</feature>
<dbReference type="STRING" id="106004.A0A1Y2G2P2"/>
<evidence type="ECO:0000256" key="5">
    <source>
        <dbReference type="ARBA" id="ARBA00022853"/>
    </source>
</evidence>
<comment type="similarity">
    <text evidence="2">Belongs to the WD repeat HIR1 family.</text>
</comment>
<dbReference type="Proteomes" id="UP000193467">
    <property type="component" value="Unassembled WGS sequence"/>
</dbReference>